<dbReference type="AlphaFoldDB" id="A0A9X2UP84"/>
<sequence>MLFQNIKSALPEYITHSSPKNGPYASNLLSMGAQDFQWSFKVRKGEATETAPVFIFVVSVGKAGRKNILLPLLGDIFPHRAPEIKKPQADCLRATRCCCPMQPPALGDTTGAGAVFAPAGICSRWYFPVLALLPGSHPSAPFRRRRCGTGAGSAGCSARNGSAVWQAPNSGKASRNQGVGPTGPQGPPGHRRRGVEWK</sequence>
<reference evidence="2" key="1">
    <citation type="submission" date="2022-08" db="EMBL/GenBank/DDBJ databases">
        <title>Genomic Encyclopedia of Type Strains, Phase V (KMG-V): Genome sequencing to study the core and pangenomes of soil and plant-associated prokaryotes.</title>
        <authorList>
            <person name="Whitman W."/>
        </authorList>
    </citation>
    <scope>NUCLEOTIDE SEQUENCE</scope>
    <source>
        <strain evidence="2">SP3012</strain>
    </source>
</reference>
<feature type="region of interest" description="Disordered" evidence="1">
    <location>
        <begin position="164"/>
        <end position="198"/>
    </location>
</feature>
<feature type="compositionally biased region" description="Polar residues" evidence="1">
    <location>
        <begin position="167"/>
        <end position="177"/>
    </location>
</feature>
<protein>
    <submittedName>
        <fullName evidence="2">Uncharacterized protein</fullName>
    </submittedName>
</protein>
<proteinExistence type="predicted"/>
<dbReference type="Proteomes" id="UP001155040">
    <property type="component" value="Unassembled WGS sequence"/>
</dbReference>
<feature type="compositionally biased region" description="Basic residues" evidence="1">
    <location>
        <begin position="189"/>
        <end position="198"/>
    </location>
</feature>
<dbReference type="EMBL" id="JANUBF010000024">
    <property type="protein sequence ID" value="MCS4037728.1"/>
    <property type="molecule type" value="Genomic_DNA"/>
</dbReference>
<organism evidence="2 3">
    <name type="scientific">Salinibacter ruber</name>
    <dbReference type="NCBI Taxonomy" id="146919"/>
    <lineage>
        <taxon>Bacteria</taxon>
        <taxon>Pseudomonadati</taxon>
        <taxon>Rhodothermota</taxon>
        <taxon>Rhodothermia</taxon>
        <taxon>Rhodothermales</taxon>
        <taxon>Salinibacteraceae</taxon>
        <taxon>Salinibacter</taxon>
    </lineage>
</organism>
<evidence type="ECO:0000256" key="1">
    <source>
        <dbReference type="SAM" id="MobiDB-lite"/>
    </source>
</evidence>
<comment type="caution">
    <text evidence="2">The sequence shown here is derived from an EMBL/GenBank/DDBJ whole genome shotgun (WGS) entry which is preliminary data.</text>
</comment>
<name>A0A9X2UP84_9BACT</name>
<evidence type="ECO:0000313" key="3">
    <source>
        <dbReference type="Proteomes" id="UP001155040"/>
    </source>
</evidence>
<gene>
    <name evidence="2" type="ORF">GGQ01_002815</name>
</gene>
<evidence type="ECO:0000313" key="2">
    <source>
        <dbReference type="EMBL" id="MCS4037728.1"/>
    </source>
</evidence>
<accession>A0A9X2UP84</accession>